<gene>
    <name evidence="1" type="ORF">GCM10011357_37300</name>
</gene>
<sequence length="203" mass="21815">MKNYKAASMDRRSLLKGLGLVLGAHAANTLVSGNGLSVAMAFQQTPEGNRQLQLLTASQLQTLAVIGDLSIPKTDTPGALATDCHWFVDNQLHHCFEPQEQETVVAILDKIQAASVARFGNGFSQTEPARQLSLLNALEQTQQEFSLTDTQAFKLVKSLLVFGYFTSEVGMTKVLAYDPVPGGFKGSVPYASVGKAYSGGFPF</sequence>
<dbReference type="InterPro" id="IPR027056">
    <property type="entry name" value="Gluconate_2DH_su3"/>
</dbReference>
<dbReference type="Pfam" id="PF13618">
    <property type="entry name" value="Gluconate_2-dh3"/>
    <property type="match status" value="1"/>
</dbReference>
<proteinExistence type="predicted"/>
<dbReference type="PROSITE" id="PS51318">
    <property type="entry name" value="TAT"/>
    <property type="match status" value="1"/>
</dbReference>
<comment type="caution">
    <text evidence="1">The sequence shown here is derived from an EMBL/GenBank/DDBJ whole genome shotgun (WGS) entry which is preliminary data.</text>
</comment>
<evidence type="ECO:0000313" key="2">
    <source>
        <dbReference type="Proteomes" id="UP000614272"/>
    </source>
</evidence>
<reference evidence="2" key="1">
    <citation type="journal article" date="2019" name="Int. J. Syst. Evol. Microbiol.">
        <title>The Global Catalogue of Microorganisms (GCM) 10K type strain sequencing project: providing services to taxonomists for standard genome sequencing and annotation.</title>
        <authorList>
            <consortium name="The Broad Institute Genomics Platform"/>
            <consortium name="The Broad Institute Genome Sequencing Center for Infectious Disease"/>
            <person name="Wu L."/>
            <person name="Ma J."/>
        </authorList>
    </citation>
    <scope>NUCLEOTIDE SEQUENCE [LARGE SCALE GENOMIC DNA]</scope>
    <source>
        <strain evidence="2">CGMCC 1.12923</strain>
    </source>
</reference>
<dbReference type="InterPro" id="IPR006311">
    <property type="entry name" value="TAT_signal"/>
</dbReference>
<accession>A0ABQ1RTW7</accession>
<organism evidence="1 2">
    <name type="scientific">Lacimicrobium alkaliphilum</name>
    <dbReference type="NCBI Taxonomy" id="1526571"/>
    <lineage>
        <taxon>Bacteria</taxon>
        <taxon>Pseudomonadati</taxon>
        <taxon>Pseudomonadota</taxon>
        <taxon>Gammaproteobacteria</taxon>
        <taxon>Alteromonadales</taxon>
        <taxon>Alteromonadaceae</taxon>
        <taxon>Lacimicrobium</taxon>
    </lineage>
</organism>
<dbReference type="RefSeq" id="WP_099036499.1">
    <property type="nucleotide sequence ID" value="NZ_BMGJ01000022.1"/>
</dbReference>
<name>A0ABQ1RTW7_9ALTE</name>
<dbReference type="EMBL" id="BMGJ01000022">
    <property type="protein sequence ID" value="GGD78860.1"/>
    <property type="molecule type" value="Genomic_DNA"/>
</dbReference>
<dbReference type="Proteomes" id="UP000614272">
    <property type="component" value="Unassembled WGS sequence"/>
</dbReference>
<evidence type="ECO:0000313" key="1">
    <source>
        <dbReference type="EMBL" id="GGD78860.1"/>
    </source>
</evidence>
<evidence type="ECO:0008006" key="3">
    <source>
        <dbReference type="Google" id="ProtNLM"/>
    </source>
</evidence>
<keyword evidence="2" id="KW-1185">Reference proteome</keyword>
<protein>
    <recommendedName>
        <fullName evidence="3">Gluconate 2-dehydrogenase subunit 3 family protein</fullName>
    </recommendedName>
</protein>